<keyword evidence="7" id="KW-0966">Cell projection</keyword>
<gene>
    <name evidence="4" type="primary">fliE</name>
    <name evidence="7" type="ORF">CGZ90_02865</name>
</gene>
<reference evidence="7 8" key="1">
    <citation type="submission" date="2017-07" db="EMBL/GenBank/DDBJ databases">
        <title>Fictibacillus sp. nov. GDSW-R2A3 Genome sequencing and assembly.</title>
        <authorList>
            <person name="Mayilraj S."/>
        </authorList>
    </citation>
    <scope>NUCLEOTIDE SEQUENCE [LARGE SCALE GENOMIC DNA]</scope>
    <source>
        <strain evidence="7 8">GDSW-R2A3</strain>
    </source>
</reference>
<protein>
    <recommendedName>
        <fullName evidence="4 5">Flagellar hook-basal body complex protein FliE</fullName>
    </recommendedName>
</protein>
<dbReference type="PANTHER" id="PTHR34653">
    <property type="match status" value="1"/>
</dbReference>
<evidence type="ECO:0000313" key="7">
    <source>
        <dbReference type="EMBL" id="OYD58861.1"/>
    </source>
</evidence>
<dbReference type="InterPro" id="IPR001624">
    <property type="entry name" value="FliE"/>
</dbReference>
<dbReference type="HAMAP" id="MF_00724">
    <property type="entry name" value="FliE"/>
    <property type="match status" value="1"/>
</dbReference>
<evidence type="ECO:0000256" key="4">
    <source>
        <dbReference type="HAMAP-Rule" id="MF_00724"/>
    </source>
</evidence>
<keyword evidence="3 4" id="KW-0975">Bacterial flagellum</keyword>
<organism evidence="7 8">
    <name type="scientific">Fictibacillus aquaticus</name>
    <dbReference type="NCBI Taxonomy" id="2021314"/>
    <lineage>
        <taxon>Bacteria</taxon>
        <taxon>Bacillati</taxon>
        <taxon>Bacillota</taxon>
        <taxon>Bacilli</taxon>
        <taxon>Bacillales</taxon>
        <taxon>Fictibacillaceae</taxon>
        <taxon>Fictibacillus</taxon>
    </lineage>
</organism>
<dbReference type="AlphaFoldDB" id="A0A235FC55"/>
<feature type="compositionally biased region" description="Low complexity" evidence="6">
    <location>
        <begin position="1"/>
        <end position="14"/>
    </location>
</feature>
<keyword evidence="8" id="KW-1185">Reference proteome</keyword>
<evidence type="ECO:0000313" key="8">
    <source>
        <dbReference type="Proteomes" id="UP000215059"/>
    </source>
</evidence>
<comment type="subcellular location">
    <subcellularLocation>
        <location evidence="1 4">Bacterial flagellum basal body</location>
    </subcellularLocation>
</comment>
<keyword evidence="7" id="KW-0969">Cilium</keyword>
<dbReference type="PANTHER" id="PTHR34653:SF1">
    <property type="entry name" value="FLAGELLAR HOOK-BASAL BODY COMPLEX PROTEIN FLIE"/>
    <property type="match status" value="1"/>
</dbReference>
<feature type="region of interest" description="Disordered" evidence="6">
    <location>
        <begin position="1"/>
        <end position="24"/>
    </location>
</feature>
<keyword evidence="7" id="KW-0282">Flagellum</keyword>
<evidence type="ECO:0000256" key="2">
    <source>
        <dbReference type="ARBA" id="ARBA00009272"/>
    </source>
</evidence>
<dbReference type="NCBIfam" id="TIGR00205">
    <property type="entry name" value="fliE"/>
    <property type="match status" value="1"/>
</dbReference>
<evidence type="ECO:0000256" key="6">
    <source>
        <dbReference type="SAM" id="MobiDB-lite"/>
    </source>
</evidence>
<comment type="caution">
    <text evidence="7">The sequence shown here is derived from an EMBL/GenBank/DDBJ whole genome shotgun (WGS) entry which is preliminary data.</text>
</comment>
<evidence type="ECO:0000256" key="5">
    <source>
        <dbReference type="NCBIfam" id="TIGR00205"/>
    </source>
</evidence>
<dbReference type="GO" id="GO:0003774">
    <property type="term" value="F:cytoskeletal motor activity"/>
    <property type="evidence" value="ECO:0007669"/>
    <property type="project" value="InterPro"/>
</dbReference>
<dbReference type="EMBL" id="NOII01000001">
    <property type="protein sequence ID" value="OYD58861.1"/>
    <property type="molecule type" value="Genomic_DNA"/>
</dbReference>
<dbReference type="Proteomes" id="UP000215059">
    <property type="component" value="Unassembled WGS sequence"/>
</dbReference>
<sequence>MIQSVQSLQSAAASPRSITPNEAQQSFKEALYEAINTVNDAQIQSNKATEALMTGKTDNLHQVMIAAEKASITLQTAVEIRNKAVEAYQEMMRMQI</sequence>
<dbReference type="GO" id="GO:0009425">
    <property type="term" value="C:bacterial-type flagellum basal body"/>
    <property type="evidence" value="ECO:0007669"/>
    <property type="project" value="UniProtKB-SubCell"/>
</dbReference>
<name>A0A235FC55_9BACL</name>
<comment type="similarity">
    <text evidence="2 4">Belongs to the FliE family.</text>
</comment>
<accession>A0A235FC55</accession>
<dbReference type="GO" id="GO:0071973">
    <property type="term" value="P:bacterial-type flagellum-dependent cell motility"/>
    <property type="evidence" value="ECO:0007669"/>
    <property type="project" value="InterPro"/>
</dbReference>
<dbReference type="OrthoDB" id="9812413at2"/>
<dbReference type="Pfam" id="PF02049">
    <property type="entry name" value="FliE"/>
    <property type="match status" value="1"/>
</dbReference>
<dbReference type="RefSeq" id="WP_094250821.1">
    <property type="nucleotide sequence ID" value="NZ_JBHLXL010000001.1"/>
</dbReference>
<proteinExistence type="inferred from homology"/>
<dbReference type="PRINTS" id="PR01006">
    <property type="entry name" value="FLGHOOKFLIE"/>
</dbReference>
<dbReference type="GO" id="GO:0005198">
    <property type="term" value="F:structural molecule activity"/>
    <property type="evidence" value="ECO:0007669"/>
    <property type="project" value="UniProtKB-UniRule"/>
</dbReference>
<evidence type="ECO:0000256" key="3">
    <source>
        <dbReference type="ARBA" id="ARBA00023143"/>
    </source>
</evidence>
<evidence type="ECO:0000256" key="1">
    <source>
        <dbReference type="ARBA" id="ARBA00004117"/>
    </source>
</evidence>